<accession>A0A917BR86</accession>
<reference evidence="1" key="1">
    <citation type="journal article" date="2014" name="Int. J. Syst. Evol. Microbiol.">
        <title>Complete genome sequence of Corynebacterium casei LMG S-19264T (=DSM 44701T), isolated from a smear-ripened cheese.</title>
        <authorList>
            <consortium name="US DOE Joint Genome Institute (JGI-PGF)"/>
            <person name="Walter F."/>
            <person name="Albersmeier A."/>
            <person name="Kalinowski J."/>
            <person name="Ruckert C."/>
        </authorList>
    </citation>
    <scope>NUCLEOTIDE SEQUENCE</scope>
    <source>
        <strain evidence="1">CGMCC 1.12160</strain>
    </source>
</reference>
<evidence type="ECO:0000313" key="1">
    <source>
        <dbReference type="EMBL" id="GGF53462.1"/>
    </source>
</evidence>
<keyword evidence="2" id="KW-1185">Reference proteome</keyword>
<protein>
    <submittedName>
        <fullName evidence="1">Uncharacterized protein</fullName>
    </submittedName>
</protein>
<proteinExistence type="predicted"/>
<sequence>MQTAAKTNQTAFTSSPRTKAIIAQPTAPSAAMIAYTMRAVGLMGSGPLLRSTDTGGRSVTSVREGVVDMSLL</sequence>
<dbReference type="Proteomes" id="UP000605670">
    <property type="component" value="Unassembled WGS sequence"/>
</dbReference>
<reference evidence="1" key="2">
    <citation type="submission" date="2020-09" db="EMBL/GenBank/DDBJ databases">
        <authorList>
            <person name="Sun Q."/>
            <person name="Zhou Y."/>
        </authorList>
    </citation>
    <scope>NUCLEOTIDE SEQUENCE</scope>
    <source>
        <strain evidence="1">CGMCC 1.12160</strain>
    </source>
</reference>
<gene>
    <name evidence="1" type="ORF">GCM10011366_21530</name>
</gene>
<dbReference type="EMBL" id="BMEM01000003">
    <property type="protein sequence ID" value="GGF53462.1"/>
    <property type="molecule type" value="Genomic_DNA"/>
</dbReference>
<comment type="caution">
    <text evidence="1">The sequence shown here is derived from an EMBL/GenBank/DDBJ whole genome shotgun (WGS) entry which is preliminary data.</text>
</comment>
<name>A0A917BR86_9MICO</name>
<dbReference type="AlphaFoldDB" id="A0A917BR86"/>
<evidence type="ECO:0000313" key="2">
    <source>
        <dbReference type="Proteomes" id="UP000605670"/>
    </source>
</evidence>
<organism evidence="1 2">
    <name type="scientific">Ornithinimicrobium tianjinense</name>
    <dbReference type="NCBI Taxonomy" id="1195761"/>
    <lineage>
        <taxon>Bacteria</taxon>
        <taxon>Bacillati</taxon>
        <taxon>Actinomycetota</taxon>
        <taxon>Actinomycetes</taxon>
        <taxon>Micrococcales</taxon>
        <taxon>Ornithinimicrobiaceae</taxon>
        <taxon>Ornithinimicrobium</taxon>
    </lineage>
</organism>